<accession>A0A9D1Q7D0</accession>
<name>A0A9D1Q7D0_9FIRM</name>
<keyword evidence="3" id="KW-0808">Transferase</keyword>
<dbReference type="GO" id="GO:0016747">
    <property type="term" value="F:acyltransferase activity, transferring groups other than amino-acyl groups"/>
    <property type="evidence" value="ECO:0007669"/>
    <property type="project" value="InterPro"/>
</dbReference>
<feature type="domain" description="Acyltransferase 3" evidence="2">
    <location>
        <begin position="15"/>
        <end position="346"/>
    </location>
</feature>
<dbReference type="EMBL" id="DXHQ01000012">
    <property type="protein sequence ID" value="HIW07957.1"/>
    <property type="molecule type" value="Genomic_DNA"/>
</dbReference>
<protein>
    <submittedName>
        <fullName evidence="3">Acyltransferase</fullName>
    </submittedName>
</protein>
<feature type="transmembrane region" description="Helical" evidence="1">
    <location>
        <begin position="85"/>
        <end position="103"/>
    </location>
</feature>
<dbReference type="Proteomes" id="UP000823933">
    <property type="component" value="Unassembled WGS sequence"/>
</dbReference>
<keyword evidence="1" id="KW-1133">Transmembrane helix</keyword>
<keyword evidence="3" id="KW-0012">Acyltransferase</keyword>
<reference evidence="3" key="1">
    <citation type="journal article" date="2021" name="PeerJ">
        <title>Extensive microbial diversity within the chicken gut microbiome revealed by metagenomics and culture.</title>
        <authorList>
            <person name="Gilroy R."/>
            <person name="Ravi A."/>
            <person name="Getino M."/>
            <person name="Pursley I."/>
            <person name="Horton D.L."/>
            <person name="Alikhan N.F."/>
            <person name="Baker D."/>
            <person name="Gharbi K."/>
            <person name="Hall N."/>
            <person name="Watson M."/>
            <person name="Adriaenssens E.M."/>
            <person name="Foster-Nyarko E."/>
            <person name="Jarju S."/>
            <person name="Secka A."/>
            <person name="Antonio M."/>
            <person name="Oren A."/>
            <person name="Chaudhuri R.R."/>
            <person name="La Ragione R."/>
            <person name="Hildebrand F."/>
            <person name="Pallen M.J."/>
        </authorList>
    </citation>
    <scope>NUCLEOTIDE SEQUENCE</scope>
    <source>
        <strain evidence="3">ChiHcolR34-3080</strain>
    </source>
</reference>
<dbReference type="InterPro" id="IPR002656">
    <property type="entry name" value="Acyl_transf_3_dom"/>
</dbReference>
<feature type="transmembrane region" description="Helical" evidence="1">
    <location>
        <begin position="195"/>
        <end position="212"/>
    </location>
</feature>
<feature type="transmembrane region" description="Helical" evidence="1">
    <location>
        <begin position="135"/>
        <end position="158"/>
    </location>
</feature>
<evidence type="ECO:0000313" key="4">
    <source>
        <dbReference type="Proteomes" id="UP000823933"/>
    </source>
</evidence>
<feature type="transmembrane region" description="Helical" evidence="1">
    <location>
        <begin position="254"/>
        <end position="276"/>
    </location>
</feature>
<feature type="transmembrane region" description="Helical" evidence="1">
    <location>
        <begin position="328"/>
        <end position="346"/>
    </location>
</feature>
<dbReference type="Pfam" id="PF01757">
    <property type="entry name" value="Acyl_transf_3"/>
    <property type="match status" value="1"/>
</dbReference>
<reference evidence="3" key="2">
    <citation type="submission" date="2021-04" db="EMBL/GenBank/DDBJ databases">
        <authorList>
            <person name="Gilroy R."/>
        </authorList>
    </citation>
    <scope>NUCLEOTIDE SEQUENCE</scope>
    <source>
        <strain evidence="3">ChiHcolR34-3080</strain>
    </source>
</reference>
<dbReference type="AlphaFoldDB" id="A0A9D1Q7D0"/>
<feature type="transmembrane region" description="Helical" evidence="1">
    <location>
        <begin position="297"/>
        <end position="316"/>
    </location>
</feature>
<organism evidence="3 4">
    <name type="scientific">Candidatus Faecalibacterium intestinigallinarum</name>
    <dbReference type="NCBI Taxonomy" id="2838581"/>
    <lineage>
        <taxon>Bacteria</taxon>
        <taxon>Bacillati</taxon>
        <taxon>Bacillota</taxon>
        <taxon>Clostridia</taxon>
        <taxon>Eubacteriales</taxon>
        <taxon>Oscillospiraceae</taxon>
        <taxon>Faecalibacterium</taxon>
    </lineage>
</organism>
<feature type="transmembrane region" description="Helical" evidence="1">
    <location>
        <begin position="170"/>
        <end position="189"/>
    </location>
</feature>
<keyword evidence="1" id="KW-0812">Transmembrane</keyword>
<keyword evidence="1" id="KW-0472">Membrane</keyword>
<feature type="transmembrane region" description="Helical" evidence="1">
    <location>
        <begin position="12"/>
        <end position="31"/>
    </location>
</feature>
<evidence type="ECO:0000313" key="3">
    <source>
        <dbReference type="EMBL" id="HIW07957.1"/>
    </source>
</evidence>
<feature type="transmembrane region" description="Helical" evidence="1">
    <location>
        <begin position="224"/>
        <end position="242"/>
    </location>
</feature>
<sequence>MKGTKTRSVNTLGMFDLFKGIGMATVILSHTAEGYALNVGGGLSVTTFLIFIYREALMSAFYIASGYGFRKRSVGKCVQQQLRGILPPFLYTALATAGLHLVLHHHFFGSWEVAVAESERVLAGFLLGLPHTSDYFGLSIFSCGPMWYLLTLAVGWIILDILFNAFPERYIPCAVAVTAVLGWGTCLVWELPFCLSQGMTVVPYLYIGHILKKRRWLEQPRLPWLFPAAAVCMAIAAAGSILSGTTDNMSMGEWTLGPVGIFVNGVIGLWIVSLFVRLSTRVENPVTHFLEGVGRRSLNIFCLHTVELTAVPWYLFAAQFAASPLVGLLAQYVLRCCIIAAGCLLLELRKRITPPRAQKARLERRRERVQRYVARH</sequence>
<comment type="caution">
    <text evidence="3">The sequence shown here is derived from an EMBL/GenBank/DDBJ whole genome shotgun (WGS) entry which is preliminary data.</text>
</comment>
<evidence type="ECO:0000259" key="2">
    <source>
        <dbReference type="Pfam" id="PF01757"/>
    </source>
</evidence>
<gene>
    <name evidence="3" type="ORF">H9890_00980</name>
</gene>
<evidence type="ECO:0000256" key="1">
    <source>
        <dbReference type="SAM" id="Phobius"/>
    </source>
</evidence>
<proteinExistence type="predicted"/>
<feature type="transmembrane region" description="Helical" evidence="1">
    <location>
        <begin position="43"/>
        <end position="64"/>
    </location>
</feature>